<evidence type="ECO:0000256" key="1">
    <source>
        <dbReference type="SAM" id="Phobius"/>
    </source>
</evidence>
<evidence type="ECO:0000313" key="3">
    <source>
        <dbReference type="Proteomes" id="UP001595755"/>
    </source>
</evidence>
<feature type="transmembrane region" description="Helical" evidence="1">
    <location>
        <begin position="37"/>
        <end position="61"/>
    </location>
</feature>
<name>A0ABV8SFF7_9BACL</name>
<dbReference type="Proteomes" id="UP001595755">
    <property type="component" value="Unassembled WGS sequence"/>
</dbReference>
<feature type="transmembrane region" description="Helical" evidence="1">
    <location>
        <begin position="73"/>
        <end position="91"/>
    </location>
</feature>
<feature type="transmembrane region" description="Helical" evidence="1">
    <location>
        <begin position="7"/>
        <end position="25"/>
    </location>
</feature>
<keyword evidence="1" id="KW-0812">Transmembrane</keyword>
<proteinExistence type="predicted"/>
<sequence>MQIWLRLLLIAVIIISASSIVWFLLGSTAYFQRGMDIIGTTVFWSAAVPTFLLIGLFTILIIKGWTPTSGGQYVVVFIGLVVSISLSVGLSQSVSKYGWANEKIESDTVKVTADNKYEYRIDLINLFQKNSHARLYLKDSGSGTETHIPVDIQTRKIVGLGVKKVNHWVMLEPTDNSSGYILYTTKELGIPEEKFEIDVKTGTSVRLEQ</sequence>
<organism evidence="2 3">
    <name type="scientific">Cohnella boryungensis</name>
    <dbReference type="NCBI Taxonomy" id="768479"/>
    <lineage>
        <taxon>Bacteria</taxon>
        <taxon>Bacillati</taxon>
        <taxon>Bacillota</taxon>
        <taxon>Bacilli</taxon>
        <taxon>Bacillales</taxon>
        <taxon>Paenibacillaceae</taxon>
        <taxon>Cohnella</taxon>
    </lineage>
</organism>
<dbReference type="EMBL" id="JBHSED010000051">
    <property type="protein sequence ID" value="MFC4306051.1"/>
    <property type="molecule type" value="Genomic_DNA"/>
</dbReference>
<keyword evidence="1" id="KW-0472">Membrane</keyword>
<evidence type="ECO:0000313" key="2">
    <source>
        <dbReference type="EMBL" id="MFC4306051.1"/>
    </source>
</evidence>
<accession>A0ABV8SFF7</accession>
<protein>
    <submittedName>
        <fullName evidence="2">Uncharacterized protein</fullName>
    </submittedName>
</protein>
<gene>
    <name evidence="2" type="ORF">ACFO1S_21705</name>
</gene>
<keyword evidence="3" id="KW-1185">Reference proteome</keyword>
<dbReference type="RefSeq" id="WP_204606407.1">
    <property type="nucleotide sequence ID" value="NZ_JBHSED010000051.1"/>
</dbReference>
<comment type="caution">
    <text evidence="2">The sequence shown here is derived from an EMBL/GenBank/DDBJ whole genome shotgun (WGS) entry which is preliminary data.</text>
</comment>
<reference evidence="3" key="1">
    <citation type="journal article" date="2019" name="Int. J. Syst. Evol. Microbiol.">
        <title>The Global Catalogue of Microorganisms (GCM) 10K type strain sequencing project: providing services to taxonomists for standard genome sequencing and annotation.</title>
        <authorList>
            <consortium name="The Broad Institute Genomics Platform"/>
            <consortium name="The Broad Institute Genome Sequencing Center for Infectious Disease"/>
            <person name="Wu L."/>
            <person name="Ma J."/>
        </authorList>
    </citation>
    <scope>NUCLEOTIDE SEQUENCE [LARGE SCALE GENOMIC DNA]</scope>
    <source>
        <strain evidence="3">CGMCC 4.1641</strain>
    </source>
</reference>
<keyword evidence="1" id="KW-1133">Transmembrane helix</keyword>